<dbReference type="Gene3D" id="3.50.50.100">
    <property type="match status" value="1"/>
</dbReference>
<evidence type="ECO:0000256" key="3">
    <source>
        <dbReference type="ARBA" id="ARBA00022827"/>
    </source>
</evidence>
<proteinExistence type="inferred from homology"/>
<protein>
    <submittedName>
        <fullName evidence="7">NAD(P)/FAD-dependent oxidoreductase</fullName>
        <ecNumber evidence="7">1.6.5.-</ecNumber>
    </submittedName>
</protein>
<keyword evidence="3" id="KW-0274">FAD</keyword>
<evidence type="ECO:0000256" key="1">
    <source>
        <dbReference type="ARBA" id="ARBA00005272"/>
    </source>
</evidence>
<dbReference type="GO" id="GO:0016491">
    <property type="term" value="F:oxidoreductase activity"/>
    <property type="evidence" value="ECO:0007669"/>
    <property type="project" value="UniProtKB-KW"/>
</dbReference>
<dbReference type="Proteomes" id="UP001187346">
    <property type="component" value="Unassembled WGS sequence"/>
</dbReference>
<comment type="similarity">
    <text evidence="1">Belongs to the NADH dehydrogenase family.</text>
</comment>
<dbReference type="SUPFAM" id="SSF51905">
    <property type="entry name" value="FAD/NAD(P)-binding domain"/>
    <property type="match status" value="2"/>
</dbReference>
<dbReference type="PRINTS" id="PR00368">
    <property type="entry name" value="FADPNR"/>
</dbReference>
<organism evidence="7 8">
    <name type="scientific">Streptomyces prunicolor</name>
    <dbReference type="NCBI Taxonomy" id="67348"/>
    <lineage>
        <taxon>Bacteria</taxon>
        <taxon>Bacillati</taxon>
        <taxon>Actinomycetota</taxon>
        <taxon>Actinomycetes</taxon>
        <taxon>Kitasatosporales</taxon>
        <taxon>Streptomycetaceae</taxon>
        <taxon>Streptomyces</taxon>
    </lineage>
</organism>
<dbReference type="EMBL" id="JAWMAJ010000064">
    <property type="protein sequence ID" value="MDV7218326.1"/>
    <property type="molecule type" value="Genomic_DNA"/>
</dbReference>
<dbReference type="InterPro" id="IPR036188">
    <property type="entry name" value="FAD/NAD-bd_sf"/>
</dbReference>
<feature type="domain" description="FAD/NAD(P)-binding" evidence="6">
    <location>
        <begin position="8"/>
        <end position="334"/>
    </location>
</feature>
<dbReference type="RefSeq" id="WP_317772520.1">
    <property type="nucleotide sequence ID" value="NZ_JAWMAJ010000064.1"/>
</dbReference>
<evidence type="ECO:0000256" key="2">
    <source>
        <dbReference type="ARBA" id="ARBA00022630"/>
    </source>
</evidence>
<keyword evidence="4 7" id="KW-0560">Oxidoreductase</keyword>
<evidence type="ECO:0000259" key="6">
    <source>
        <dbReference type="Pfam" id="PF07992"/>
    </source>
</evidence>
<accession>A0ABU4FCM1</accession>
<name>A0ABU4FCM1_9ACTN</name>
<dbReference type="EC" id="1.6.5.-" evidence="7"/>
<evidence type="ECO:0000313" key="8">
    <source>
        <dbReference type="Proteomes" id="UP001187346"/>
    </source>
</evidence>
<comment type="caution">
    <text evidence="7">The sequence shown here is derived from an EMBL/GenBank/DDBJ whole genome shotgun (WGS) entry which is preliminary data.</text>
</comment>
<keyword evidence="2" id="KW-0285">Flavoprotein</keyword>
<dbReference type="InterPro" id="IPR023753">
    <property type="entry name" value="FAD/NAD-binding_dom"/>
</dbReference>
<keyword evidence="8" id="KW-1185">Reference proteome</keyword>
<reference evidence="7 8" key="1">
    <citation type="submission" date="2023-10" db="EMBL/GenBank/DDBJ databases">
        <title>Characterization of rhizosphere-enriched actinobacteria from wheat plants lab-grown on chernevaya soil.</title>
        <authorList>
            <person name="Tikhonova E.N."/>
            <person name="Konopkin A."/>
            <person name="Kravchenko I.K."/>
        </authorList>
    </citation>
    <scope>NUCLEOTIDE SEQUENCE [LARGE SCALE GENOMIC DNA]</scope>
    <source>
        <strain evidence="7 8">RR29</strain>
    </source>
</reference>
<evidence type="ECO:0000256" key="5">
    <source>
        <dbReference type="ARBA" id="ARBA00023027"/>
    </source>
</evidence>
<dbReference type="Pfam" id="PF07992">
    <property type="entry name" value="Pyr_redox_2"/>
    <property type="match status" value="1"/>
</dbReference>
<gene>
    <name evidence="7" type="ORF">R5A26_20475</name>
</gene>
<dbReference type="InterPro" id="IPR045024">
    <property type="entry name" value="NDH-2"/>
</dbReference>
<evidence type="ECO:0000313" key="7">
    <source>
        <dbReference type="EMBL" id="MDV7218326.1"/>
    </source>
</evidence>
<dbReference type="PANTHER" id="PTHR43706:SF45">
    <property type="entry name" value="NADH DEHYDROGENASE-LIKE PROTEIN RV1812C"/>
    <property type="match status" value="1"/>
</dbReference>
<sequence>MNTVTRPRILVVGAGFAGVECVRRLERKLNTDEADVTLVTPFSYQLYLPLLPQVASGVLTPQSIAVSLRRSKKYRTRIIPGGAIGVDIKAKVCVIRTINDEIVNEPYDYIVLSPGSITRTFDIPGLTDHAFGMKTLAEAAYIRDHVITQLDLADASDDPAEKASRLQFVVVGGGYAGTETAACLQKLTHAAVKRYPRIDPGLIKWHLIDIAPKLMPELGDKLGKSAQEILTKRGIDISLGVSIAKAGPEEVTFTDGRVVPTRTLIWTAGVVASPLIATLGAETVRGRLAVTSAMNLPGQDGVFALGDAGAVPDEAKEGDGAICPPTAQHAMRQGKVVADNVIATLRNQPLKPYVHKDLGLVVDLGGKDAVSKPLGIELRGLPAQVVARGYHWSALRTGVAKVRVATNWTLNALAGDDFVRTGFQARKPATLKDFEYTDSYLSPEQVRDRIEGAKTQEP</sequence>
<evidence type="ECO:0000256" key="4">
    <source>
        <dbReference type="ARBA" id="ARBA00023002"/>
    </source>
</evidence>
<keyword evidence="5" id="KW-0520">NAD</keyword>
<dbReference type="PANTHER" id="PTHR43706">
    <property type="entry name" value="NADH DEHYDROGENASE"/>
    <property type="match status" value="1"/>
</dbReference>